<feature type="compositionally biased region" description="Polar residues" evidence="2">
    <location>
        <begin position="233"/>
        <end position="251"/>
    </location>
</feature>
<feature type="compositionally biased region" description="Basic and acidic residues" evidence="2">
    <location>
        <begin position="350"/>
        <end position="365"/>
    </location>
</feature>
<dbReference type="Proteomes" id="UP001430356">
    <property type="component" value="Unassembled WGS sequence"/>
</dbReference>
<evidence type="ECO:0000313" key="4">
    <source>
        <dbReference type="EMBL" id="KAK7195930.1"/>
    </source>
</evidence>
<evidence type="ECO:0000256" key="2">
    <source>
        <dbReference type="SAM" id="MobiDB-lite"/>
    </source>
</evidence>
<accession>A0AAW0EQE1</accession>
<feature type="compositionally biased region" description="Low complexity" evidence="2">
    <location>
        <begin position="1"/>
        <end position="11"/>
    </location>
</feature>
<feature type="compositionally biased region" description="Low complexity" evidence="2">
    <location>
        <begin position="157"/>
        <end position="170"/>
    </location>
</feature>
<evidence type="ECO:0000256" key="1">
    <source>
        <dbReference type="SAM" id="Coils"/>
    </source>
</evidence>
<proteinExistence type="predicted"/>
<sequence>MAHYTSPSPSTDRARRSPRPRTSVRVRNVVAGVVYHLVFEGDVRRLSGRQLRHHLARISHVPPSEQQLFVHGQMFEPDANGAAVGLQEDDVIDLVQIAADGGLDVRGPRGGASAAAVSSPRPSTNTGTLSPEAPRQGYSHPLNGVGPGERGAGGGSASASMASAASTRRAPSPDRLVSAAAPPPPPPPPPQHNHSWLDVADARPPRSLAAEVHQSRGAHPAESLPYPHRAPQLNDSSLPLWTSATTLSSLPSGADGHRSRDVAASPRPRMPAETQASLQPPPPLTYAPSASKEHRRLRPSYEVASPPPPLHTSPSPTYDPLTEALWASPPPPPHGGHGAHATPAAGLNHSRYDDHYDGDVGELVHRRGTPSPPTHPRASGTAVRSGSGGVVIRADELHTILDEQNYVWQMEDYRFRTERQNRLVALQQRQRELTFESVRYDEAVAEVERQLARERQRLVELQRAMLGHHTTASSLQSAGLHHVARTSSDLAATGLEEEEVMVDV</sequence>
<evidence type="ECO:0000259" key="3">
    <source>
        <dbReference type="PROSITE" id="PS50053"/>
    </source>
</evidence>
<reference evidence="4 5" key="1">
    <citation type="journal article" date="2021" name="MBio">
        <title>A New Model Trypanosomatid, Novymonas esmeraldas: Genomic Perception of Its 'Candidatus Pandoraea novymonadis' Endosymbiont.</title>
        <authorList>
            <person name="Zakharova A."/>
            <person name="Saura A."/>
            <person name="Butenko A."/>
            <person name="Podesvova L."/>
            <person name="Warmusova S."/>
            <person name="Kostygov A.Y."/>
            <person name="Nenarokova A."/>
            <person name="Lukes J."/>
            <person name="Opperdoes F.R."/>
            <person name="Yurchenko V."/>
        </authorList>
    </citation>
    <scope>NUCLEOTIDE SEQUENCE [LARGE SCALE GENOMIC DNA]</scope>
    <source>
        <strain evidence="4 5">E262AT.01</strain>
    </source>
</reference>
<dbReference type="AlphaFoldDB" id="A0AAW0EQE1"/>
<evidence type="ECO:0000313" key="5">
    <source>
        <dbReference type="Proteomes" id="UP001430356"/>
    </source>
</evidence>
<gene>
    <name evidence="4" type="ORF">NESM_000526100</name>
</gene>
<feature type="region of interest" description="Disordered" evidence="2">
    <location>
        <begin position="1"/>
        <end position="21"/>
    </location>
</feature>
<feature type="region of interest" description="Disordered" evidence="2">
    <location>
        <begin position="103"/>
        <end position="387"/>
    </location>
</feature>
<name>A0AAW0EQE1_9TRYP</name>
<keyword evidence="1" id="KW-0175">Coiled coil</keyword>
<keyword evidence="5" id="KW-1185">Reference proteome</keyword>
<feature type="compositionally biased region" description="Low complexity" evidence="2">
    <location>
        <begin position="111"/>
        <end position="123"/>
    </location>
</feature>
<dbReference type="PROSITE" id="PS50053">
    <property type="entry name" value="UBIQUITIN_2"/>
    <property type="match status" value="1"/>
</dbReference>
<comment type="caution">
    <text evidence="4">The sequence shown here is derived from an EMBL/GenBank/DDBJ whole genome shotgun (WGS) entry which is preliminary data.</text>
</comment>
<dbReference type="InterPro" id="IPR000626">
    <property type="entry name" value="Ubiquitin-like_dom"/>
</dbReference>
<feature type="domain" description="Ubiquitin-like" evidence="3">
    <location>
        <begin position="50"/>
        <end position="101"/>
    </location>
</feature>
<organism evidence="4 5">
    <name type="scientific">Novymonas esmeraldas</name>
    <dbReference type="NCBI Taxonomy" id="1808958"/>
    <lineage>
        <taxon>Eukaryota</taxon>
        <taxon>Discoba</taxon>
        <taxon>Euglenozoa</taxon>
        <taxon>Kinetoplastea</taxon>
        <taxon>Metakinetoplastina</taxon>
        <taxon>Trypanosomatida</taxon>
        <taxon>Trypanosomatidae</taxon>
        <taxon>Novymonas</taxon>
    </lineage>
</organism>
<feature type="coiled-coil region" evidence="1">
    <location>
        <begin position="437"/>
        <end position="464"/>
    </location>
</feature>
<feature type="compositionally biased region" description="Pro residues" evidence="2">
    <location>
        <begin position="181"/>
        <end position="191"/>
    </location>
</feature>
<dbReference type="EMBL" id="JAECZO010000065">
    <property type="protein sequence ID" value="KAK7195930.1"/>
    <property type="molecule type" value="Genomic_DNA"/>
</dbReference>
<feature type="compositionally biased region" description="Gly residues" evidence="2">
    <location>
        <begin position="145"/>
        <end position="156"/>
    </location>
</feature>
<protein>
    <recommendedName>
        <fullName evidence="3">Ubiquitin-like domain-containing protein</fullName>
    </recommendedName>
</protein>